<dbReference type="GeneID" id="87107162"/>
<reference evidence="2 3" key="1">
    <citation type="journal article" date="2012" name="Genome Biol. Evol.">
        <title>Genome Sequence of the Mesophilic Thermotogales Bacterium Mesotoga prima MesG1.Ag.4.2 Reveals the Largest Thermotogales Genome To Date.</title>
        <authorList>
            <person name="Zhaxybayeva O."/>
            <person name="Swithers K.S."/>
            <person name="Foght J."/>
            <person name="Green A.G."/>
            <person name="Bruce D."/>
            <person name="Detter C."/>
            <person name="Han S."/>
            <person name="Teshima H."/>
            <person name="Han J."/>
            <person name="Woyke T."/>
            <person name="Pitluck S."/>
            <person name="Nolan M."/>
            <person name="Ivanova N."/>
            <person name="Pati A."/>
            <person name="Land M.L."/>
            <person name="Dlutek M."/>
            <person name="Doolittle W.F."/>
            <person name="Noll K.M."/>
            <person name="Nesbo C.L."/>
        </authorList>
    </citation>
    <scope>NUCLEOTIDE SEQUENCE [LARGE SCALE GENOMIC DNA]</scope>
    <source>
        <strain evidence="3">mesG1.Ag.4.2</strain>
    </source>
</reference>
<name>I2F544_9BACT</name>
<sequence precursor="true">MMRTCGSKGLAVAGLLLGIGLLLIGIAVILRPEIARFGMSSDWSITGIKFTRSFTETITENTKFIEVETINGKVAVTGWDKDYIEILVEQSIWVSNEDLEDKYLKKTTPVISIEEGKLMIVTPVLQKTNELRGQGASIYLSVPKKHLEDIKVRTSNGAMTFKSIAASISGRSSNGGLELISASGAVTLETSNAPIFVEDSAGTMELRSTNGSFNGRRISGSFVIETSNAPVTIEDGDLNLSVSTTNGAITITESTLFGSENYLKTSNARILCDALLPETGVFEIMTTNGQVNLLVDDSLKAEFDASTTNGSVNLKDLMVAVTSSTSTSMKGNLNGGNGLLITLKTSNSNIMIENRRSDD</sequence>
<dbReference type="Proteomes" id="UP000002881">
    <property type="component" value="Chromosome"/>
</dbReference>
<evidence type="ECO:0000259" key="1">
    <source>
        <dbReference type="Pfam" id="PF13349"/>
    </source>
</evidence>
<dbReference type="Pfam" id="PF13349">
    <property type="entry name" value="DUF4097"/>
    <property type="match status" value="1"/>
</dbReference>
<dbReference type="STRING" id="660470.Theba_1359"/>
<accession>I2F544</accession>
<gene>
    <name evidence="2" type="ORF">Theba_1359</name>
</gene>
<dbReference type="eggNOG" id="COG3595">
    <property type="taxonomic scope" value="Bacteria"/>
</dbReference>
<proteinExistence type="predicted"/>
<feature type="domain" description="DUF4097" evidence="1">
    <location>
        <begin position="134"/>
        <end position="253"/>
    </location>
</feature>
<dbReference type="EMBL" id="CP003532">
    <property type="protein sequence ID" value="AFK07047.1"/>
    <property type="molecule type" value="Genomic_DNA"/>
</dbReference>
<evidence type="ECO:0000313" key="2">
    <source>
        <dbReference type="EMBL" id="AFK07047.1"/>
    </source>
</evidence>
<dbReference type="HOGENOM" id="CLU_771188_0_0_0"/>
<evidence type="ECO:0000313" key="3">
    <source>
        <dbReference type="Proteomes" id="UP000002881"/>
    </source>
</evidence>
<keyword evidence="3" id="KW-1185">Reference proteome</keyword>
<protein>
    <recommendedName>
        <fullName evidence="1">DUF4097 domain-containing protein</fullName>
    </recommendedName>
</protein>
<dbReference type="RefSeq" id="WP_014730993.1">
    <property type="nucleotide sequence ID" value="NC_017934.1"/>
</dbReference>
<organism evidence="2 3">
    <name type="scientific">Mesotoga prima MesG1.Ag.4.2</name>
    <dbReference type="NCBI Taxonomy" id="660470"/>
    <lineage>
        <taxon>Bacteria</taxon>
        <taxon>Thermotogati</taxon>
        <taxon>Thermotogota</taxon>
        <taxon>Thermotogae</taxon>
        <taxon>Kosmotogales</taxon>
        <taxon>Kosmotogaceae</taxon>
        <taxon>Mesotoga</taxon>
    </lineage>
</organism>
<dbReference type="InterPro" id="IPR025164">
    <property type="entry name" value="Toastrack_DUF4097"/>
</dbReference>
<dbReference type="AlphaFoldDB" id="I2F544"/>
<dbReference type="KEGG" id="mpg:Theba_1359"/>